<comment type="caution">
    <text evidence="9">The sequence shown here is derived from an EMBL/GenBank/DDBJ whole genome shotgun (WGS) entry which is preliminary data.</text>
</comment>
<dbReference type="GO" id="GO:0008360">
    <property type="term" value="P:regulation of cell shape"/>
    <property type="evidence" value="ECO:0007669"/>
    <property type="project" value="UniProtKB-KW"/>
</dbReference>
<keyword evidence="3 8" id="KW-0812">Transmembrane</keyword>
<evidence type="ECO:0000256" key="7">
    <source>
        <dbReference type="ARBA" id="ARBA00023136"/>
    </source>
</evidence>
<evidence type="ECO:0000313" key="9">
    <source>
        <dbReference type="EMBL" id="OGY78551.1"/>
    </source>
</evidence>
<dbReference type="AlphaFoldDB" id="A0A1G2ANS7"/>
<feature type="transmembrane region" description="Helical" evidence="8">
    <location>
        <begin position="421"/>
        <end position="441"/>
    </location>
</feature>
<keyword evidence="4" id="KW-0133">Cell shape</keyword>
<dbReference type="GO" id="GO:0034204">
    <property type="term" value="P:lipid translocation"/>
    <property type="evidence" value="ECO:0007669"/>
    <property type="project" value="TreeGrafter"/>
</dbReference>
<dbReference type="PANTHER" id="PTHR47019:SF1">
    <property type="entry name" value="LIPID II FLIPPASE MURJ"/>
    <property type="match status" value="1"/>
</dbReference>
<evidence type="ECO:0000256" key="3">
    <source>
        <dbReference type="ARBA" id="ARBA00022692"/>
    </source>
</evidence>
<dbReference type="STRING" id="1798540.A3B74_04275"/>
<feature type="transmembrane region" description="Helical" evidence="8">
    <location>
        <begin position="394"/>
        <end position="415"/>
    </location>
</feature>
<keyword evidence="6 8" id="KW-1133">Transmembrane helix</keyword>
<dbReference type="InterPro" id="IPR004268">
    <property type="entry name" value="MurJ"/>
</dbReference>
<feature type="transmembrane region" description="Helical" evidence="8">
    <location>
        <begin position="102"/>
        <end position="122"/>
    </location>
</feature>
<evidence type="ECO:0000256" key="1">
    <source>
        <dbReference type="ARBA" id="ARBA00004651"/>
    </source>
</evidence>
<feature type="transmembrane region" description="Helical" evidence="8">
    <location>
        <begin position="142"/>
        <end position="164"/>
    </location>
</feature>
<proteinExistence type="predicted"/>
<feature type="transmembrane region" description="Helical" evidence="8">
    <location>
        <begin position="286"/>
        <end position="305"/>
    </location>
</feature>
<feature type="transmembrane region" description="Helical" evidence="8">
    <location>
        <begin position="257"/>
        <end position="280"/>
    </location>
</feature>
<comment type="subcellular location">
    <subcellularLocation>
        <location evidence="1">Cell membrane</location>
        <topology evidence="1">Multi-pass membrane protein</topology>
    </subcellularLocation>
</comment>
<feature type="transmembrane region" description="Helical" evidence="8">
    <location>
        <begin position="59"/>
        <end position="81"/>
    </location>
</feature>
<name>A0A1G2ANS7_9BACT</name>
<sequence length="464" mass="50923">MFLPSIIFYMFSWIQKNQLTRGAAILFVTAFASYFLGLVRDRLLAHTFGAGVELDVYNAAFLVPDLLLNIFVAGALQAAFLPILGQVFVQRGKETADRLASTILNTALFTMLILGVVSFMLIPKFSFVLAPGFTAEQKTLLVTLTRLLLLSPLIFAASNTFGAMLVSRKRYLAYGLSPVLYNFGIILGVAVFARWLGIFGVVVGTLLGAVLHLTIRLLDVRSLSFQYRKFLHWQDPAFRKIIELMIPKMIGHPAEQLTFFAFTTVASTLAVGSITMMNFARNFMSVPVSLFGIAFATATFPLLAEARASLQREQFWQYVRDGARKILYFTIPSAVVFALFSSVIVRSFLGSGKFDASAVTGTAMLLSIFALSVPLESIAHLLARSFYALQNTWFPVLCSLIGFGVASGVAAILAKQLGLSSLGWGFFVGSISKVLLLIFVLRYRFHRAFAVATAVDKNGIDTLP</sequence>
<dbReference type="GO" id="GO:0015648">
    <property type="term" value="F:lipid-linked peptidoglycan transporter activity"/>
    <property type="evidence" value="ECO:0007669"/>
    <property type="project" value="TreeGrafter"/>
</dbReference>
<gene>
    <name evidence="9" type="ORF">A3B74_04275</name>
</gene>
<dbReference type="Proteomes" id="UP000177165">
    <property type="component" value="Unassembled WGS sequence"/>
</dbReference>
<evidence type="ECO:0000256" key="8">
    <source>
        <dbReference type="SAM" id="Phobius"/>
    </source>
</evidence>
<evidence type="ECO:0000256" key="5">
    <source>
        <dbReference type="ARBA" id="ARBA00022984"/>
    </source>
</evidence>
<feature type="transmembrane region" description="Helical" evidence="8">
    <location>
        <begin position="361"/>
        <end position="382"/>
    </location>
</feature>
<dbReference type="GO" id="GO:0009252">
    <property type="term" value="P:peptidoglycan biosynthetic process"/>
    <property type="evidence" value="ECO:0007669"/>
    <property type="project" value="UniProtKB-KW"/>
</dbReference>
<dbReference type="PANTHER" id="PTHR47019">
    <property type="entry name" value="LIPID II FLIPPASE MURJ"/>
    <property type="match status" value="1"/>
</dbReference>
<evidence type="ECO:0000256" key="2">
    <source>
        <dbReference type="ARBA" id="ARBA00022475"/>
    </source>
</evidence>
<accession>A0A1G2ANS7</accession>
<keyword evidence="2" id="KW-1003">Cell membrane</keyword>
<evidence type="ECO:0000256" key="6">
    <source>
        <dbReference type="ARBA" id="ARBA00022989"/>
    </source>
</evidence>
<evidence type="ECO:0000313" key="10">
    <source>
        <dbReference type="Proteomes" id="UP000177165"/>
    </source>
</evidence>
<dbReference type="GO" id="GO:0005886">
    <property type="term" value="C:plasma membrane"/>
    <property type="evidence" value="ECO:0007669"/>
    <property type="project" value="UniProtKB-SubCell"/>
</dbReference>
<keyword evidence="7 8" id="KW-0472">Membrane</keyword>
<dbReference type="EMBL" id="MHKB01000014">
    <property type="protein sequence ID" value="OGY78551.1"/>
    <property type="molecule type" value="Genomic_DNA"/>
</dbReference>
<keyword evidence="5" id="KW-0573">Peptidoglycan synthesis</keyword>
<feature type="transmembrane region" description="Helical" evidence="8">
    <location>
        <begin position="21"/>
        <end position="39"/>
    </location>
</feature>
<feature type="transmembrane region" description="Helical" evidence="8">
    <location>
        <begin position="171"/>
        <end position="192"/>
    </location>
</feature>
<feature type="transmembrane region" description="Helical" evidence="8">
    <location>
        <begin position="326"/>
        <end position="349"/>
    </location>
</feature>
<protein>
    <submittedName>
        <fullName evidence="9">Murein biosynthesis integral membrane protein MurJ</fullName>
    </submittedName>
</protein>
<feature type="transmembrane region" description="Helical" evidence="8">
    <location>
        <begin position="198"/>
        <end position="218"/>
    </location>
</feature>
<dbReference type="NCBIfam" id="TIGR01695">
    <property type="entry name" value="murJ_mviN"/>
    <property type="match status" value="1"/>
</dbReference>
<organism evidence="9 10">
    <name type="scientific">Candidatus Kerfeldbacteria bacterium RIFCSPHIGHO2_02_FULL_42_14</name>
    <dbReference type="NCBI Taxonomy" id="1798540"/>
    <lineage>
        <taxon>Bacteria</taxon>
        <taxon>Candidatus Kerfeldiibacteriota</taxon>
    </lineage>
</organism>
<dbReference type="Pfam" id="PF03023">
    <property type="entry name" value="MurJ"/>
    <property type="match status" value="1"/>
</dbReference>
<dbReference type="InterPro" id="IPR051050">
    <property type="entry name" value="Lipid_II_flippase_MurJ/MviN"/>
</dbReference>
<evidence type="ECO:0000256" key="4">
    <source>
        <dbReference type="ARBA" id="ARBA00022960"/>
    </source>
</evidence>
<reference evidence="9 10" key="1">
    <citation type="journal article" date="2016" name="Nat. Commun.">
        <title>Thousands of microbial genomes shed light on interconnected biogeochemical processes in an aquifer system.</title>
        <authorList>
            <person name="Anantharaman K."/>
            <person name="Brown C.T."/>
            <person name="Hug L.A."/>
            <person name="Sharon I."/>
            <person name="Castelle C.J."/>
            <person name="Probst A.J."/>
            <person name="Thomas B.C."/>
            <person name="Singh A."/>
            <person name="Wilkins M.J."/>
            <person name="Karaoz U."/>
            <person name="Brodie E.L."/>
            <person name="Williams K.H."/>
            <person name="Hubbard S.S."/>
            <person name="Banfield J.F."/>
        </authorList>
    </citation>
    <scope>NUCLEOTIDE SEQUENCE [LARGE SCALE GENOMIC DNA]</scope>
</reference>
<dbReference type="PRINTS" id="PR01806">
    <property type="entry name" value="VIRFACTRMVIN"/>
</dbReference>